<sequence length="133" mass="15663">MNFIPTNTELFLYDIIEFPESICFRYVYKEKSYIMLYDKQSGKILSTPTPYKWNDISNVDFWMTMWGINNDIDHGLPIAPLHWYKNKKISIQCSPASTIDYLRDKGMLKTAPDILKKMNGDENPIVILYHLKC</sequence>
<proteinExistence type="predicted"/>
<evidence type="ECO:0000313" key="1">
    <source>
        <dbReference type="EMBL" id="EOS14009.1"/>
    </source>
</evidence>
<dbReference type="PATRIC" id="fig|1235789.3.peg.4846"/>
<evidence type="ECO:0000313" key="2">
    <source>
        <dbReference type="Proteomes" id="UP000014140"/>
    </source>
</evidence>
<protein>
    <submittedName>
        <fullName evidence="1">Uncharacterized protein</fullName>
    </submittedName>
</protein>
<dbReference type="AlphaFoldDB" id="S0GF83"/>
<comment type="caution">
    <text evidence="1">The sequence shown here is derived from an EMBL/GenBank/DDBJ whole genome shotgun (WGS) entry which is preliminary data.</text>
</comment>
<dbReference type="EMBL" id="ASSQ01000022">
    <property type="protein sequence ID" value="EOS14009.1"/>
    <property type="molecule type" value="Genomic_DNA"/>
</dbReference>
<dbReference type="Proteomes" id="UP000014140">
    <property type="component" value="Unassembled WGS sequence"/>
</dbReference>
<gene>
    <name evidence="1" type="ORF">C803_04835</name>
</gene>
<dbReference type="HOGENOM" id="CLU_1904704_0_0_10"/>
<organism evidence="1 2">
    <name type="scientific">Parabacteroides goldsteinii dnLKV18</name>
    <dbReference type="NCBI Taxonomy" id="1235789"/>
    <lineage>
        <taxon>Bacteria</taxon>
        <taxon>Pseudomonadati</taxon>
        <taxon>Bacteroidota</taxon>
        <taxon>Bacteroidia</taxon>
        <taxon>Bacteroidales</taxon>
        <taxon>Tannerellaceae</taxon>
        <taxon>Parabacteroides</taxon>
    </lineage>
</organism>
<name>S0GF83_9BACT</name>
<reference evidence="1 2" key="1">
    <citation type="submission" date="2013-04" db="EMBL/GenBank/DDBJ databases">
        <title>The Genome Sequence of Parabacteroides goldsteinii dnLKV18.</title>
        <authorList>
            <consortium name="The Broad Institute Genomics Platform"/>
            <consortium name="The Broad Institute Genome Sequencing Center for Infectious Disease"/>
            <person name="Earl A."/>
            <person name="Xavier R."/>
            <person name="Kuhn K."/>
            <person name="Stappenbeck T."/>
            <person name="Walker B."/>
            <person name="Young S."/>
            <person name="Zeng Q."/>
            <person name="Gargeya S."/>
            <person name="Fitzgerald M."/>
            <person name="Haas B."/>
            <person name="Abouelleil A."/>
            <person name="Allen A.W."/>
            <person name="Alvarado L."/>
            <person name="Arachchi H.M."/>
            <person name="Berlin A.M."/>
            <person name="Chapman S.B."/>
            <person name="Gainer-Dewar J."/>
            <person name="Goldberg J."/>
            <person name="Griggs A."/>
            <person name="Gujja S."/>
            <person name="Hansen M."/>
            <person name="Howarth C."/>
            <person name="Imamovic A."/>
            <person name="Ireland A."/>
            <person name="Larimer J."/>
            <person name="McCowan C."/>
            <person name="Murphy C."/>
            <person name="Pearson M."/>
            <person name="Poon T.W."/>
            <person name="Priest M."/>
            <person name="Roberts A."/>
            <person name="Saif S."/>
            <person name="Shea T."/>
            <person name="Sisk P."/>
            <person name="Sykes S."/>
            <person name="Wortman J."/>
            <person name="Nusbaum C."/>
            <person name="Birren B."/>
        </authorList>
    </citation>
    <scope>NUCLEOTIDE SEQUENCE [LARGE SCALE GENOMIC DNA]</scope>
    <source>
        <strain evidence="2">dnLKV18</strain>
    </source>
</reference>
<keyword evidence="2" id="KW-1185">Reference proteome</keyword>
<accession>S0GF83</accession>